<comment type="caution">
    <text evidence="3">The sequence shown here is derived from an EMBL/GenBank/DDBJ whole genome shotgun (WGS) entry which is preliminary data.</text>
</comment>
<dbReference type="Proteomes" id="UP000182486">
    <property type="component" value="Unassembled WGS sequence"/>
</dbReference>
<keyword evidence="2" id="KW-1133">Transmembrane helix</keyword>
<sequence length="128" mass="13574">MVAAMARGKRKGGRTRPQRTEQEQQAAAGEYREAVDAFQRSAFWNLRTRIANVGIVIGALALLAVVLGSADGARLSPTLLCVLGGVCGAAVYFSRPYPSMVKYLLIASVGFLVLGILGLVLVVQVLGR</sequence>
<accession>A0A1K0FIN4</accession>
<gene>
    <name evidence="3" type="ORF">BG844_19870</name>
</gene>
<proteinExistence type="predicted"/>
<organism evidence="3 4">
    <name type="scientific">Couchioplanes caeruleus subsp. caeruleus</name>
    <dbReference type="NCBI Taxonomy" id="56427"/>
    <lineage>
        <taxon>Bacteria</taxon>
        <taxon>Bacillati</taxon>
        <taxon>Actinomycetota</taxon>
        <taxon>Actinomycetes</taxon>
        <taxon>Micromonosporales</taxon>
        <taxon>Micromonosporaceae</taxon>
        <taxon>Couchioplanes</taxon>
    </lineage>
</organism>
<evidence type="ECO:0000313" key="3">
    <source>
        <dbReference type="EMBL" id="OJF12584.1"/>
    </source>
</evidence>
<feature type="transmembrane region" description="Helical" evidence="2">
    <location>
        <begin position="105"/>
        <end position="126"/>
    </location>
</feature>
<keyword evidence="2" id="KW-0812">Transmembrane</keyword>
<evidence type="ECO:0000313" key="4">
    <source>
        <dbReference type="Proteomes" id="UP000182486"/>
    </source>
</evidence>
<feature type="transmembrane region" description="Helical" evidence="2">
    <location>
        <begin position="50"/>
        <end position="69"/>
    </location>
</feature>
<keyword evidence="4" id="KW-1185">Reference proteome</keyword>
<name>A0A1K0FIN4_9ACTN</name>
<feature type="compositionally biased region" description="Basic residues" evidence="1">
    <location>
        <begin position="7"/>
        <end position="17"/>
    </location>
</feature>
<evidence type="ECO:0000256" key="1">
    <source>
        <dbReference type="SAM" id="MobiDB-lite"/>
    </source>
</evidence>
<keyword evidence="2" id="KW-0472">Membrane</keyword>
<protein>
    <submittedName>
        <fullName evidence="3">Uncharacterized protein</fullName>
    </submittedName>
</protein>
<feature type="transmembrane region" description="Helical" evidence="2">
    <location>
        <begin position="75"/>
        <end position="93"/>
    </location>
</feature>
<evidence type="ECO:0000256" key="2">
    <source>
        <dbReference type="SAM" id="Phobius"/>
    </source>
</evidence>
<reference evidence="3 4" key="1">
    <citation type="submission" date="2016-09" db="EMBL/GenBank/DDBJ databases">
        <title>Couchioplanes caeruleus draft genome sequence.</title>
        <authorList>
            <person name="Sheehan J."/>
            <person name="Caffrey P."/>
        </authorList>
    </citation>
    <scope>NUCLEOTIDE SEQUENCE [LARGE SCALE GENOMIC DNA]</scope>
    <source>
        <strain evidence="3 4">DSM 43634</strain>
    </source>
</reference>
<dbReference type="AlphaFoldDB" id="A0A1K0FIN4"/>
<feature type="region of interest" description="Disordered" evidence="1">
    <location>
        <begin position="1"/>
        <end position="25"/>
    </location>
</feature>
<dbReference type="EMBL" id="MEIA01000212">
    <property type="protein sequence ID" value="OJF12584.1"/>
    <property type="molecule type" value="Genomic_DNA"/>
</dbReference>